<dbReference type="SUPFAM" id="SSF49764">
    <property type="entry name" value="HSP20-like chaperones"/>
    <property type="match status" value="1"/>
</dbReference>
<dbReference type="Gene3D" id="1.25.40.10">
    <property type="entry name" value="Tetratricopeptide repeat domain"/>
    <property type="match status" value="2"/>
</dbReference>
<dbReference type="EMBL" id="CAXAMM010001364">
    <property type="protein sequence ID" value="CAK8991718.1"/>
    <property type="molecule type" value="Genomic_DNA"/>
</dbReference>
<feature type="repeat" description="TPR" evidence="5">
    <location>
        <begin position="977"/>
        <end position="1010"/>
    </location>
</feature>
<evidence type="ECO:0000256" key="4">
    <source>
        <dbReference type="PROSITE-ProRule" id="PRU00259"/>
    </source>
</evidence>
<keyword evidence="5" id="KW-0802">TPR repeat</keyword>
<evidence type="ECO:0000256" key="5">
    <source>
        <dbReference type="PROSITE-ProRule" id="PRU00339"/>
    </source>
</evidence>
<name>A0ABP0HPJ4_9DINO</name>
<reference evidence="8 9" key="1">
    <citation type="submission" date="2024-02" db="EMBL/GenBank/DDBJ databases">
        <authorList>
            <person name="Chen Y."/>
            <person name="Shah S."/>
            <person name="Dougan E. K."/>
            <person name="Thang M."/>
            <person name="Chan C."/>
        </authorList>
    </citation>
    <scope>NUCLEOTIDE SEQUENCE [LARGE SCALE GENOMIC DNA]</scope>
</reference>
<feature type="compositionally biased region" description="Basic and acidic residues" evidence="6">
    <location>
        <begin position="777"/>
        <end position="824"/>
    </location>
</feature>
<evidence type="ECO:0000256" key="6">
    <source>
        <dbReference type="SAM" id="MobiDB-lite"/>
    </source>
</evidence>
<dbReference type="InterPro" id="IPR008978">
    <property type="entry name" value="HSP20-like_chaperone"/>
</dbReference>
<dbReference type="Proteomes" id="UP001642464">
    <property type="component" value="Unassembled WGS sequence"/>
</dbReference>
<evidence type="ECO:0000313" key="8">
    <source>
        <dbReference type="EMBL" id="CAK8991718.1"/>
    </source>
</evidence>
<proteinExistence type="predicted"/>
<dbReference type="PROSITE" id="PS50005">
    <property type="entry name" value="TPR"/>
    <property type="match status" value="3"/>
</dbReference>
<feature type="repeat" description="TPR" evidence="5">
    <location>
        <begin position="1072"/>
        <end position="1105"/>
    </location>
</feature>
<feature type="region of interest" description="Disordered" evidence="6">
    <location>
        <begin position="876"/>
        <end position="897"/>
    </location>
</feature>
<dbReference type="Gene3D" id="1.25.10.10">
    <property type="entry name" value="Leucine-rich Repeat Variant"/>
    <property type="match status" value="2"/>
</dbReference>
<evidence type="ECO:0000256" key="2">
    <source>
        <dbReference type="ARBA" id="ARBA00004216"/>
    </source>
</evidence>
<sequence length="1256" mass="138639">MSARASSTDEATVRHLAGEVVDKALEAGDEGAMTEALGELATLLGTDCAWFLDEPEEKETLRLVAQAAGVVPRMMKAMEAFDGSARVAAVACKVLRFVARVQDKEPFFRDAAECGMQKVIPDVLRKFPGEEDLQQWGCVVLAILADNDTLQVQLMESGAGKAINVAMRTHRASEAVQEQACSAIWALAAFRPDLQKALMALRVADDIVEAMRLHKASAALQDQACGALRSLAANPENQDELMELGVAADIMQAMRSFRGSAELQENACGGLANLARQNSSNQAKLIDGGAAKEVLHAMSLHSGIAEVQEFACAALRSFAASEAHQKKLMSLGAGDALCEAMRACRNRSRVQAEAIGAIQNLAAHDSNEKKLMALGVGTEIAEAMRKHSGSVEVQETACGALWNLTAGTENAKKLMALGVAPDLVEAMRNHLDHALVQEAAAGALRNMAWNKGKNRQVLRDLQVGHVVMKTMEVHMDDAAVLEICVDLMTKLVSDDKDYYEFMGTHGMNLIMDQAAEEVPEVRPAVTKKEGSAGRGFALLWDASAASSRTEEDTQASKLTSEQADFDRRERRRDRGKLVRKKMVLKGVFSWSQTEGEVVLKVPLKGASLKTVDIYACALYIKVNYRPYLINLDLFDAIDDQSGITRVDDGTLIMRFRKAQEHMWPDLQCANCDDKAAMRKRRTESMEAKSREAAKSEARFKERKMEDERLSTRMQMQVDEMERQRLDDLKAEEKEEAERNVYETLRQFKEAEAEAQAASCVAKENAGLASNNGSDQAEQEKQEKEHLKSILKKKETCPEPRLKDGPHQTEPEKKDERRVSFHEEVSIDGEDQDRPAATDMQNRSKVQDAPSPKAIADGIADAVTEDLSIFSEAELIVESPTEETTTPRDGASDPSEHVETGHAFEADAEADDGDLEKVLPAPRSAAHVTLSFTPRVFPTPMRESKREEEEDWLLRNRRHMKGKVRQRLDAVDISERDPFWLKGKGDDFFRAGNYDGALNAYACALELDPKMTSCLSNRAACFLKLGHNERCIEDCDLALAQIKQERDEEVALADKEGFAQVPKELKRTKDMRKKLHVRKGTALCNMESFTPALTEYQFALDLDPQNEELQADCARLTCLVHCAAQKDLGDEAFRSKAFGKALEHYDKALEYNSTCMPALSNRSACHLKLGNIQCALADCSRALTLTDDTTPVDIKTKLLTRCGALLFKAHDLPAAMDRYKEALELNPSSLEIAKHVKRIEMALAVDPAPSSPQAIKV</sequence>
<feature type="repeat" description="ARM" evidence="4">
    <location>
        <begin position="332"/>
        <end position="376"/>
    </location>
</feature>
<feature type="domain" description="CS" evidence="7">
    <location>
        <begin position="583"/>
        <end position="667"/>
    </location>
</feature>
<feature type="repeat" description="TPR" evidence="5">
    <location>
        <begin position="1195"/>
        <end position="1228"/>
    </location>
</feature>
<dbReference type="SUPFAM" id="SSF48371">
    <property type="entry name" value="ARM repeat"/>
    <property type="match status" value="1"/>
</dbReference>
<feature type="region of interest" description="Disordered" evidence="6">
    <location>
        <begin position="766"/>
        <end position="855"/>
    </location>
</feature>
<dbReference type="InterPro" id="IPR019734">
    <property type="entry name" value="TPR_rpt"/>
</dbReference>
<keyword evidence="9" id="KW-1185">Reference proteome</keyword>
<feature type="region of interest" description="Disordered" evidence="6">
    <location>
        <begin position="547"/>
        <end position="570"/>
    </location>
</feature>
<organism evidence="8 9">
    <name type="scientific">Durusdinium trenchii</name>
    <dbReference type="NCBI Taxonomy" id="1381693"/>
    <lineage>
        <taxon>Eukaryota</taxon>
        <taxon>Sar</taxon>
        <taxon>Alveolata</taxon>
        <taxon>Dinophyceae</taxon>
        <taxon>Suessiales</taxon>
        <taxon>Symbiodiniaceae</taxon>
        <taxon>Durusdinium</taxon>
    </lineage>
</organism>
<feature type="repeat" description="ARM" evidence="4">
    <location>
        <begin position="375"/>
        <end position="419"/>
    </location>
</feature>
<comment type="subcellular location">
    <subcellularLocation>
        <location evidence="1">Cytoplasm</location>
        <location evidence="1">Myofibril</location>
        <location evidence="1">Sarcomere</location>
        <location evidence="1">A band</location>
    </subcellularLocation>
    <subcellularLocation>
        <location evidence="2">Cytoplasm</location>
        <location evidence="2">Myofibril</location>
        <location evidence="2">Sarcomere</location>
        <location evidence="2">Z line</location>
    </subcellularLocation>
</comment>
<dbReference type="InterPro" id="IPR011989">
    <property type="entry name" value="ARM-like"/>
</dbReference>
<dbReference type="SMART" id="SM00028">
    <property type="entry name" value="TPR"/>
    <property type="match status" value="6"/>
</dbReference>
<dbReference type="InterPro" id="IPR007052">
    <property type="entry name" value="CS_dom"/>
</dbReference>
<feature type="repeat" description="ARM" evidence="4">
    <location>
        <begin position="245"/>
        <end position="289"/>
    </location>
</feature>
<dbReference type="PANTHER" id="PTHR46492">
    <property type="entry name" value="DYNEIN ASSEMBLY FACTOR 4, AXONEMAL"/>
    <property type="match status" value="1"/>
</dbReference>
<dbReference type="PROSITE" id="PS50176">
    <property type="entry name" value="ARM_REPEAT"/>
    <property type="match status" value="4"/>
</dbReference>
<dbReference type="InterPro" id="IPR016024">
    <property type="entry name" value="ARM-type_fold"/>
</dbReference>
<dbReference type="InterPro" id="IPR052004">
    <property type="entry name" value="Dynein_assembly_factor_4"/>
</dbReference>
<feature type="region of interest" description="Disordered" evidence="6">
    <location>
        <begin position="680"/>
        <end position="710"/>
    </location>
</feature>
<dbReference type="SMART" id="SM00185">
    <property type="entry name" value="ARM"/>
    <property type="match status" value="8"/>
</dbReference>
<dbReference type="Gene3D" id="2.60.40.790">
    <property type="match status" value="1"/>
</dbReference>
<dbReference type="InterPro" id="IPR011990">
    <property type="entry name" value="TPR-like_helical_dom_sf"/>
</dbReference>
<dbReference type="SUPFAM" id="SSF48452">
    <property type="entry name" value="TPR-like"/>
    <property type="match status" value="2"/>
</dbReference>
<dbReference type="InterPro" id="IPR000225">
    <property type="entry name" value="Armadillo"/>
</dbReference>
<dbReference type="InterPro" id="IPR056597">
    <property type="entry name" value="ARM_LRRK2"/>
</dbReference>
<evidence type="ECO:0000256" key="3">
    <source>
        <dbReference type="ARBA" id="ARBA00020768"/>
    </source>
</evidence>
<evidence type="ECO:0000313" key="9">
    <source>
        <dbReference type="Proteomes" id="UP001642464"/>
    </source>
</evidence>
<feature type="repeat" description="ARM" evidence="4">
    <location>
        <begin position="418"/>
        <end position="448"/>
    </location>
</feature>
<gene>
    <name evidence="8" type="ORF">SCF082_LOCUS2776</name>
</gene>
<comment type="caution">
    <text evidence="8">The sequence shown here is derived from an EMBL/GenBank/DDBJ whole genome shotgun (WGS) entry which is preliminary data.</text>
</comment>
<dbReference type="Pfam" id="PF23744">
    <property type="entry name" value="ARM_LRRK2"/>
    <property type="match status" value="1"/>
</dbReference>
<accession>A0ABP0HPJ4</accession>
<evidence type="ECO:0000256" key="1">
    <source>
        <dbReference type="ARBA" id="ARBA00004161"/>
    </source>
</evidence>
<dbReference type="Pfam" id="PF04969">
    <property type="entry name" value="CS"/>
    <property type="match status" value="1"/>
</dbReference>
<evidence type="ECO:0000259" key="7">
    <source>
        <dbReference type="PROSITE" id="PS51203"/>
    </source>
</evidence>
<dbReference type="PROSITE" id="PS51203">
    <property type="entry name" value="CS"/>
    <property type="match status" value="1"/>
</dbReference>
<protein>
    <recommendedName>
        <fullName evidence="3">Protein unc-45 homolog B</fullName>
    </recommendedName>
</protein>
<dbReference type="PANTHER" id="PTHR46492:SF1">
    <property type="entry name" value="DYNEIN AXONEMAL ASSEMBLY FACTOR 4"/>
    <property type="match status" value="1"/>
</dbReference>